<comment type="caution">
    <text evidence="6">The sequence shown here is derived from an EMBL/GenBank/DDBJ whole genome shotgun (WGS) entry which is preliminary data.</text>
</comment>
<dbReference type="GO" id="GO:0016757">
    <property type="term" value="F:glycosyltransferase activity"/>
    <property type="evidence" value="ECO:0007669"/>
    <property type="project" value="UniProtKB-KW"/>
</dbReference>
<keyword evidence="1" id="KW-0328">Glycosyltransferase</keyword>
<evidence type="ECO:0000256" key="2">
    <source>
        <dbReference type="ARBA" id="ARBA00022679"/>
    </source>
</evidence>
<gene>
    <name evidence="6" type="ORF">SEMRO_499_G155080.1</name>
</gene>
<keyword evidence="2 6" id="KW-0808">Transferase</keyword>
<evidence type="ECO:0000259" key="5">
    <source>
        <dbReference type="Pfam" id="PF00534"/>
    </source>
</evidence>
<proteinExistence type="predicted"/>
<dbReference type="AlphaFoldDB" id="A0A9N8DZE4"/>
<organism evidence="6 7">
    <name type="scientific">Seminavis robusta</name>
    <dbReference type="NCBI Taxonomy" id="568900"/>
    <lineage>
        <taxon>Eukaryota</taxon>
        <taxon>Sar</taxon>
        <taxon>Stramenopiles</taxon>
        <taxon>Ochrophyta</taxon>
        <taxon>Bacillariophyta</taxon>
        <taxon>Bacillariophyceae</taxon>
        <taxon>Bacillariophycidae</taxon>
        <taxon>Naviculales</taxon>
        <taxon>Naviculaceae</taxon>
        <taxon>Seminavis</taxon>
    </lineage>
</organism>
<reference evidence="6" key="1">
    <citation type="submission" date="2020-06" db="EMBL/GenBank/DDBJ databases">
        <authorList>
            <consortium name="Plant Systems Biology data submission"/>
        </authorList>
    </citation>
    <scope>NUCLEOTIDE SEQUENCE</scope>
    <source>
        <strain evidence="6">D6</strain>
    </source>
</reference>
<dbReference type="Gene3D" id="3.40.50.2000">
    <property type="entry name" value="Glycogen Phosphorylase B"/>
    <property type="match status" value="1"/>
</dbReference>
<feature type="compositionally biased region" description="Polar residues" evidence="3">
    <location>
        <begin position="12"/>
        <end position="22"/>
    </location>
</feature>
<evidence type="ECO:0000256" key="4">
    <source>
        <dbReference type="SAM" id="Phobius"/>
    </source>
</evidence>
<feature type="transmembrane region" description="Helical" evidence="4">
    <location>
        <begin position="26"/>
        <end position="46"/>
    </location>
</feature>
<dbReference type="SUPFAM" id="SSF53756">
    <property type="entry name" value="UDP-Glycosyltransferase/glycogen phosphorylase"/>
    <property type="match status" value="1"/>
</dbReference>
<keyword evidence="4" id="KW-0812">Transmembrane</keyword>
<keyword evidence="4" id="KW-0472">Membrane</keyword>
<dbReference type="PANTHER" id="PTHR46401:SF2">
    <property type="entry name" value="GLYCOSYLTRANSFERASE WBBK-RELATED"/>
    <property type="match status" value="1"/>
</dbReference>
<dbReference type="PANTHER" id="PTHR46401">
    <property type="entry name" value="GLYCOSYLTRANSFERASE WBBK-RELATED"/>
    <property type="match status" value="1"/>
</dbReference>
<feature type="region of interest" description="Disordered" evidence="3">
    <location>
        <begin position="1"/>
        <end position="24"/>
    </location>
</feature>
<dbReference type="Proteomes" id="UP001153069">
    <property type="component" value="Unassembled WGS sequence"/>
</dbReference>
<evidence type="ECO:0000313" key="6">
    <source>
        <dbReference type="EMBL" id="CAB9511713.1"/>
    </source>
</evidence>
<feature type="compositionally biased region" description="Basic and acidic residues" evidence="3">
    <location>
        <begin position="1"/>
        <end position="11"/>
    </location>
</feature>
<accession>A0A9N8DZE4</accession>
<keyword evidence="4" id="KW-1133">Transmembrane helix</keyword>
<name>A0A9N8DZE4_9STRA</name>
<evidence type="ECO:0000313" key="7">
    <source>
        <dbReference type="Proteomes" id="UP001153069"/>
    </source>
</evidence>
<evidence type="ECO:0000256" key="1">
    <source>
        <dbReference type="ARBA" id="ARBA00022676"/>
    </source>
</evidence>
<evidence type="ECO:0000256" key="3">
    <source>
        <dbReference type="SAM" id="MobiDB-lite"/>
    </source>
</evidence>
<dbReference type="Pfam" id="PF00534">
    <property type="entry name" value="Glycos_transf_1"/>
    <property type="match status" value="1"/>
</dbReference>
<dbReference type="InterPro" id="IPR001296">
    <property type="entry name" value="Glyco_trans_1"/>
</dbReference>
<protein>
    <submittedName>
        <fullName evidence="6">Glycosyl transferases group 1</fullName>
    </submittedName>
</protein>
<feature type="domain" description="Glycosyl transferase family 1" evidence="5">
    <location>
        <begin position="262"/>
        <end position="351"/>
    </location>
</feature>
<sequence length="435" mass="49141">MSPTTNEDKPETATSSTPSPANKPQWRGVALSVLVAILAVATGLLWRHSQLLPAFIEKWSTGSSKSETTTTTTLWTITPNSTGLLVDASIYETYLGSELSMLEESPPTNNNGKHSCVYLFLELTPKTTNADMHREWKTNKRSSCRVMVMANTDQFTIETLDLPNLELILCKTRQCVSWIQQKQQEQNKKIPMFYTGFTSIVPSSASLQDDDNLERFHKFIHVAGRSPHKGTWSILQAWLQHPHWPTLTLTSYNNQMVDHLLAQLKQQLRIQHLPSNIRHLTQKLSRAEMDHLMTSHGVHLCLSGMEGFGHYINEARAVGALLLATNYPAMNEFVTAKNTGILLEPSNMLEWTNGLPFANVGAPELARVMNQIVLPMSLEQRRDYGQRAQEAFYTDRKLFQQRMTHLQCYVESCRHDDSTKKDASSCAHTCGLQLE</sequence>
<keyword evidence="7" id="KW-1185">Reference proteome</keyword>
<dbReference type="OrthoDB" id="2100592at2759"/>
<dbReference type="EMBL" id="CAICTM010000498">
    <property type="protein sequence ID" value="CAB9511713.1"/>
    <property type="molecule type" value="Genomic_DNA"/>
</dbReference>